<name>A0A1Y6H1R5_9XANT</name>
<dbReference type="OrthoDB" id="8689481at2"/>
<protein>
    <submittedName>
        <fullName evidence="2">Transcriptional regulator transcription regulator protein</fullName>
    </submittedName>
</protein>
<accession>A0A1Y6H1R5</accession>
<evidence type="ECO:0000313" key="3">
    <source>
        <dbReference type="Proteomes" id="UP000195877"/>
    </source>
</evidence>
<dbReference type="STRING" id="48664.BER92_09110"/>
<evidence type="ECO:0000313" key="2">
    <source>
        <dbReference type="EMBL" id="SMR03195.1"/>
    </source>
</evidence>
<reference evidence="1 3" key="2">
    <citation type="submission" date="2017-05" db="EMBL/GenBank/DDBJ databases">
        <authorList>
            <person name="Blom J."/>
        </authorList>
    </citation>
    <scope>NUCLEOTIDE SEQUENCE [LARGE SCALE GENOMIC DNA]</scope>
    <source>
        <strain evidence="1">PD885</strain>
    </source>
</reference>
<sequence>MVDMKNDTTIVTWEGCDPTVSEAIEQFEDRWRPYSASSRRYPIVGLIQELIDPAVAAYTATLPQRCLGHIPGAGTGVSFSGIIRLVGLDAMVLLQRELLRKFIRQEDCTSARDKRFTATLESLFELIWACARKQPVESPLRGSDGKARGLNGRRRQGFCRFCGALTELASFAGDESQLRGAADSLRLSSLYCVAHKPKLLNGAANPAYRQVTRSIAQFDLELARLTRQCAKRSRPHAAASGDKLVDGYFFHYMLSQTLQPANLTELRNLARLMVDSKLSDTKKKILLLQYSGLNQSEIAEQLSSNDQRPLTRQAVSKTLKALASIPATFHLKKR</sequence>
<reference evidence="2 4" key="1">
    <citation type="submission" date="2017-05" db="EMBL/GenBank/DDBJ databases">
        <authorList>
            <person name="Song R."/>
            <person name="Chenine A.L."/>
            <person name="Ruprecht R.M."/>
        </authorList>
    </citation>
    <scope>NUCLEOTIDE SEQUENCE [LARGE SCALE GENOMIC DNA]</scope>
    <source>
        <strain evidence="2">PD5205</strain>
    </source>
</reference>
<proteinExistence type="predicted"/>
<dbReference type="GeneID" id="61894299"/>
<dbReference type="Proteomes" id="UP000195953">
    <property type="component" value="Chromosome 1"/>
</dbReference>
<organism evidence="2 4">
    <name type="scientific">Xanthomonas fragariae</name>
    <dbReference type="NCBI Taxonomy" id="48664"/>
    <lineage>
        <taxon>Bacteria</taxon>
        <taxon>Pseudomonadati</taxon>
        <taxon>Pseudomonadota</taxon>
        <taxon>Gammaproteobacteria</taxon>
        <taxon>Lysobacterales</taxon>
        <taxon>Lysobacteraceae</taxon>
        <taxon>Xanthomonas</taxon>
    </lineage>
</organism>
<dbReference type="AlphaFoldDB" id="A0A1Y6H1R5"/>
<gene>
    <name evidence="2" type="ORF">PD5205_01892</name>
    <name evidence="1" type="ORF">PD885_01911</name>
</gene>
<evidence type="ECO:0000313" key="4">
    <source>
        <dbReference type="Proteomes" id="UP000195953"/>
    </source>
</evidence>
<dbReference type="RefSeq" id="WP_002805744.1">
    <property type="nucleotide sequence ID" value="NZ_CP016830.1"/>
</dbReference>
<dbReference type="KEGG" id="xfr:BER92_09110"/>
<dbReference type="EMBL" id="LT853882">
    <property type="protein sequence ID" value="SMQ99155.1"/>
    <property type="molecule type" value="Genomic_DNA"/>
</dbReference>
<dbReference type="eggNOG" id="ENOG502ZA9W">
    <property type="taxonomic scope" value="Bacteria"/>
</dbReference>
<dbReference type="EMBL" id="LT853885">
    <property type="protein sequence ID" value="SMR03195.1"/>
    <property type="molecule type" value="Genomic_DNA"/>
</dbReference>
<keyword evidence="3" id="KW-1185">Reference proteome</keyword>
<evidence type="ECO:0000313" key="1">
    <source>
        <dbReference type="EMBL" id="SMQ99155.1"/>
    </source>
</evidence>
<dbReference type="Proteomes" id="UP000195877">
    <property type="component" value="Chromosome 1"/>
</dbReference>